<protein>
    <submittedName>
        <fullName evidence="1">Uncharacterized protein</fullName>
    </submittedName>
</protein>
<comment type="caution">
    <text evidence="1">The sequence shown here is derived from an EMBL/GenBank/DDBJ whole genome shotgun (WGS) entry which is preliminary data.</text>
</comment>
<proteinExistence type="predicted"/>
<reference evidence="1" key="1">
    <citation type="submission" date="2021-02" db="EMBL/GenBank/DDBJ databases">
        <authorList>
            <person name="Nowell W R."/>
        </authorList>
    </citation>
    <scope>NUCLEOTIDE SEQUENCE</scope>
</reference>
<gene>
    <name evidence="1" type="ORF">BYL167_LOCUS39969</name>
</gene>
<evidence type="ECO:0000313" key="1">
    <source>
        <dbReference type="EMBL" id="CAF4597250.1"/>
    </source>
</evidence>
<organism evidence="1 2">
    <name type="scientific">Rotaria magnacalcarata</name>
    <dbReference type="NCBI Taxonomy" id="392030"/>
    <lineage>
        <taxon>Eukaryota</taxon>
        <taxon>Metazoa</taxon>
        <taxon>Spiralia</taxon>
        <taxon>Gnathifera</taxon>
        <taxon>Rotifera</taxon>
        <taxon>Eurotatoria</taxon>
        <taxon>Bdelloidea</taxon>
        <taxon>Philodinida</taxon>
        <taxon>Philodinidae</taxon>
        <taxon>Rotaria</taxon>
    </lineage>
</organism>
<accession>A0A8S2Z802</accession>
<dbReference type="AlphaFoldDB" id="A0A8S2Z802"/>
<evidence type="ECO:0000313" key="2">
    <source>
        <dbReference type="Proteomes" id="UP000681967"/>
    </source>
</evidence>
<sequence length="55" mass="5910">MSRSVSLDILDSTGTTIPFTNLPEPIEIIIPRDSNLALPPMILENVTGETRSTAA</sequence>
<name>A0A8S2Z802_9BILA</name>
<dbReference type="Proteomes" id="UP000681967">
    <property type="component" value="Unassembled WGS sequence"/>
</dbReference>
<feature type="non-terminal residue" evidence="1">
    <location>
        <position position="55"/>
    </location>
</feature>
<dbReference type="EMBL" id="CAJOBH010097647">
    <property type="protein sequence ID" value="CAF4597250.1"/>
    <property type="molecule type" value="Genomic_DNA"/>
</dbReference>